<dbReference type="CDD" id="cd13848">
    <property type="entry name" value="CuRO_1_CopA"/>
    <property type="match status" value="1"/>
</dbReference>
<feature type="region of interest" description="Disordered" evidence="4">
    <location>
        <begin position="384"/>
        <end position="420"/>
    </location>
</feature>
<dbReference type="InterPro" id="IPR008972">
    <property type="entry name" value="Cupredoxin"/>
</dbReference>
<dbReference type="AlphaFoldDB" id="A0A4V3E155"/>
<dbReference type="CDD" id="cd13896">
    <property type="entry name" value="CuRO_3_CopA"/>
    <property type="match status" value="1"/>
</dbReference>
<keyword evidence="3" id="KW-0186">Copper</keyword>
<organism evidence="9 10">
    <name type="scientific">Sphingobacterium paludis</name>
    <dbReference type="NCBI Taxonomy" id="1476465"/>
    <lineage>
        <taxon>Bacteria</taxon>
        <taxon>Pseudomonadati</taxon>
        <taxon>Bacteroidota</taxon>
        <taxon>Sphingobacteriia</taxon>
        <taxon>Sphingobacteriales</taxon>
        <taxon>Sphingobacteriaceae</taxon>
        <taxon>Sphingobacterium</taxon>
    </lineage>
</organism>
<evidence type="ECO:0000256" key="5">
    <source>
        <dbReference type="SAM" id="SignalP"/>
    </source>
</evidence>
<keyword evidence="1" id="KW-0479">Metal-binding</keyword>
<feature type="domain" description="Plastocyanin-like" evidence="7">
    <location>
        <begin position="447"/>
        <end position="558"/>
    </location>
</feature>
<evidence type="ECO:0000259" key="8">
    <source>
        <dbReference type="Pfam" id="PF07732"/>
    </source>
</evidence>
<dbReference type="InterPro" id="IPR001117">
    <property type="entry name" value="Cu-oxidase_2nd"/>
</dbReference>
<keyword evidence="10" id="KW-1185">Reference proteome</keyword>
<name>A0A4V3E155_9SPHI</name>
<evidence type="ECO:0000256" key="2">
    <source>
        <dbReference type="ARBA" id="ARBA00023002"/>
    </source>
</evidence>
<dbReference type="PANTHER" id="PTHR11709:SF394">
    <property type="entry name" value="FI03373P-RELATED"/>
    <property type="match status" value="1"/>
</dbReference>
<proteinExistence type="predicted"/>
<feature type="chain" id="PRO_5020669002" evidence="5">
    <location>
        <begin position="25"/>
        <end position="756"/>
    </location>
</feature>
<dbReference type="GO" id="GO:0005507">
    <property type="term" value="F:copper ion binding"/>
    <property type="evidence" value="ECO:0007669"/>
    <property type="project" value="InterPro"/>
</dbReference>
<accession>A0A4V3E155</accession>
<dbReference type="InterPro" id="IPR011706">
    <property type="entry name" value="Cu-oxidase_C"/>
</dbReference>
<dbReference type="InterPro" id="IPR045087">
    <property type="entry name" value="Cu-oxidase_fam"/>
</dbReference>
<dbReference type="Pfam" id="PF07732">
    <property type="entry name" value="Cu-oxidase_3"/>
    <property type="match status" value="1"/>
</dbReference>
<dbReference type="PROSITE" id="PS00080">
    <property type="entry name" value="MULTICOPPER_OXIDASE2"/>
    <property type="match status" value="1"/>
</dbReference>
<dbReference type="Pfam" id="PF00394">
    <property type="entry name" value="Cu-oxidase"/>
    <property type="match status" value="1"/>
</dbReference>
<feature type="compositionally biased region" description="Basic and acidic residues" evidence="4">
    <location>
        <begin position="395"/>
        <end position="409"/>
    </location>
</feature>
<keyword evidence="2" id="KW-0560">Oxidoreductase</keyword>
<dbReference type="OrthoDB" id="9757546at2"/>
<dbReference type="PROSITE" id="PS00079">
    <property type="entry name" value="MULTICOPPER_OXIDASE1"/>
    <property type="match status" value="2"/>
</dbReference>
<dbReference type="SUPFAM" id="SSF49503">
    <property type="entry name" value="Cupredoxins"/>
    <property type="match status" value="3"/>
</dbReference>
<sequence length="756" mass="87069">MWTLTSAAKWLPLLFFCLGVNAYAQQTVRYDLYVKDTLVNFAGKEKRAIAVNGQLPMPTLSFTEGDTAEIIVHNMLKEHTSLHWHGVWLPNKEDGVPHLTQQPIAPGTTHTYRFPIIQNGTYWYHSHSGLQEQIGMYGSMLFKKRQDDPTFRKGIDDLPSVSVVLSEWTNMNPHTVDRLLHTGNDWFSIKKNTVQSYAEAIAAKRFKTKLTNEWKRMEAMDVSDVFYEQFLINGKAEQQLSQFKRRDKVRLRIANGGASSYFWLTYAGGKMMVVATDGNDVEPVEVDRLIIGGSESYDIVVEVPAANTSYELLATAEDRTGSASLFIGEGIKQLTNRLHRLQYFEGMQMMNDMMKMNGDMNDMGMDMSLQKMDMNAVMYPERLKSAPQPSSADTKNTHSDHAEADSQHDHHQHTQQTNSGKVTLNYNMLRAPQPTLLDSLAQIKTLRFELTGNMNRYVWSMDNRVLSESDKIPVKQGEILRITLYNNSMMRHPMHLHGFDFRVLNENGDYSPMKNVLDIMPMETNVIEFAADRDGEWFFHCHILYHMMAGMNRVFKVGEYKNPLLPNPEKAYRALQKESNMWHFMADNDFATNGNDGSAMLQNARWSVGTEWRLGYNDMHGYEVETHVGRYFGKMQWLMPFVGFDWRYRRLGMDEHETNIFGQTNKKDDRGAFSLGVMYTLPMLVNLQAEVYHDGIVRLALMREDIPISRRLRAGFMVNTDREYMVDLRYILHKNMGIRSHYDSDMGFGVGLAINY</sequence>
<evidence type="ECO:0000256" key="3">
    <source>
        <dbReference type="ARBA" id="ARBA00023008"/>
    </source>
</evidence>
<protein>
    <submittedName>
        <fullName evidence="9">CopA family copper-resistance protein</fullName>
    </submittedName>
</protein>
<evidence type="ECO:0000313" key="10">
    <source>
        <dbReference type="Proteomes" id="UP000294752"/>
    </source>
</evidence>
<dbReference type="Gene3D" id="2.60.40.420">
    <property type="entry name" value="Cupredoxins - blue copper proteins"/>
    <property type="match status" value="3"/>
</dbReference>
<gene>
    <name evidence="9" type="ORF">B0I21_107250</name>
</gene>
<dbReference type="Pfam" id="PF07731">
    <property type="entry name" value="Cu-oxidase_2"/>
    <property type="match status" value="1"/>
</dbReference>
<dbReference type="PANTHER" id="PTHR11709">
    <property type="entry name" value="MULTI-COPPER OXIDASE"/>
    <property type="match status" value="1"/>
</dbReference>
<keyword evidence="5" id="KW-0732">Signal</keyword>
<reference evidence="9 10" key="1">
    <citation type="submission" date="2019-03" db="EMBL/GenBank/DDBJ databases">
        <title>Genomic Encyclopedia of Type Strains, Phase III (KMG-III): the genomes of soil and plant-associated and newly described type strains.</title>
        <authorList>
            <person name="Whitman W."/>
        </authorList>
    </citation>
    <scope>NUCLEOTIDE SEQUENCE [LARGE SCALE GENOMIC DNA]</scope>
    <source>
        <strain evidence="9 10">CGMCC 1.12801</strain>
    </source>
</reference>
<dbReference type="InterPro" id="IPR034284">
    <property type="entry name" value="CuRO_1_CopA"/>
</dbReference>
<dbReference type="InterPro" id="IPR034279">
    <property type="entry name" value="CuRO_3_CopA"/>
</dbReference>
<evidence type="ECO:0000259" key="6">
    <source>
        <dbReference type="Pfam" id="PF00394"/>
    </source>
</evidence>
<evidence type="ECO:0000256" key="4">
    <source>
        <dbReference type="SAM" id="MobiDB-lite"/>
    </source>
</evidence>
<evidence type="ECO:0000256" key="1">
    <source>
        <dbReference type="ARBA" id="ARBA00022723"/>
    </source>
</evidence>
<dbReference type="CDD" id="cd13874">
    <property type="entry name" value="CuRO_2_CopA"/>
    <property type="match status" value="1"/>
</dbReference>
<dbReference type="RefSeq" id="WP_133641340.1">
    <property type="nucleotide sequence ID" value="NZ_SNZV01000007.1"/>
</dbReference>
<dbReference type="InterPro" id="IPR002355">
    <property type="entry name" value="Cu_oxidase_Cu_BS"/>
</dbReference>
<dbReference type="InterPro" id="IPR011707">
    <property type="entry name" value="Cu-oxidase-like_N"/>
</dbReference>
<feature type="domain" description="Plastocyanin-like" evidence="6">
    <location>
        <begin position="184"/>
        <end position="316"/>
    </location>
</feature>
<evidence type="ECO:0000259" key="7">
    <source>
        <dbReference type="Pfam" id="PF07731"/>
    </source>
</evidence>
<dbReference type="EMBL" id="SNZV01000007">
    <property type="protein sequence ID" value="TDS11898.1"/>
    <property type="molecule type" value="Genomic_DNA"/>
</dbReference>
<dbReference type="InterPro" id="IPR033138">
    <property type="entry name" value="Cu_oxidase_CS"/>
</dbReference>
<feature type="signal peptide" evidence="5">
    <location>
        <begin position="1"/>
        <end position="24"/>
    </location>
</feature>
<dbReference type="GO" id="GO:0016491">
    <property type="term" value="F:oxidoreductase activity"/>
    <property type="evidence" value="ECO:0007669"/>
    <property type="project" value="UniProtKB-KW"/>
</dbReference>
<evidence type="ECO:0000313" key="9">
    <source>
        <dbReference type="EMBL" id="TDS11898.1"/>
    </source>
</evidence>
<dbReference type="Proteomes" id="UP000294752">
    <property type="component" value="Unassembled WGS sequence"/>
</dbReference>
<comment type="caution">
    <text evidence="9">The sequence shown here is derived from an EMBL/GenBank/DDBJ whole genome shotgun (WGS) entry which is preliminary data.</text>
</comment>
<feature type="domain" description="Plastocyanin-like" evidence="8">
    <location>
        <begin position="35"/>
        <end position="146"/>
    </location>
</feature>
<dbReference type="InterPro" id="IPR034282">
    <property type="entry name" value="CuRO_2_CopA"/>
</dbReference>